<keyword evidence="4 8" id="KW-0456">Lyase</keyword>
<evidence type="ECO:0000259" key="11">
    <source>
        <dbReference type="Pfam" id="PF01974"/>
    </source>
</evidence>
<keyword evidence="3 8" id="KW-0819">tRNA processing</keyword>
<evidence type="ECO:0000313" key="12">
    <source>
        <dbReference type="EMBL" id="PSK38843.1"/>
    </source>
</evidence>
<dbReference type="STRING" id="418784.A0A2P7YS87"/>
<keyword evidence="13" id="KW-1185">Reference proteome</keyword>
<evidence type="ECO:0000256" key="5">
    <source>
        <dbReference type="ARBA" id="ARBA00054838"/>
    </source>
</evidence>
<dbReference type="GO" id="GO:0005737">
    <property type="term" value="C:cytoplasm"/>
    <property type="evidence" value="ECO:0007669"/>
    <property type="project" value="TreeGrafter"/>
</dbReference>
<dbReference type="Gene3D" id="3.40.1350.10">
    <property type="match status" value="1"/>
</dbReference>
<evidence type="ECO:0000256" key="7">
    <source>
        <dbReference type="ARBA" id="ARBA00071058"/>
    </source>
</evidence>
<dbReference type="SUPFAM" id="SSF53032">
    <property type="entry name" value="tRNA-intron endonuclease catalytic domain-like"/>
    <property type="match status" value="1"/>
</dbReference>
<dbReference type="PANTHER" id="PTHR21227:SF0">
    <property type="entry name" value="TRNA-SPLICING ENDONUCLEASE SUBUNIT SEN2"/>
    <property type="match status" value="1"/>
</dbReference>
<evidence type="ECO:0000256" key="8">
    <source>
        <dbReference type="PIRNR" id="PIRNR011789"/>
    </source>
</evidence>
<reference evidence="12 13" key="1">
    <citation type="submission" date="2018-03" db="EMBL/GenBank/DDBJ databases">
        <title>Candida pseudohaemulonii genome assembly and annotation.</title>
        <authorList>
            <person name="Munoz J.F."/>
            <person name="Gade L.G."/>
            <person name="Chow N.A."/>
            <person name="Litvintseva A.P."/>
            <person name="Loparev V.N."/>
            <person name="Cuomo C.A."/>
        </authorList>
    </citation>
    <scope>NUCLEOTIDE SEQUENCE [LARGE SCALE GENOMIC DNA]</scope>
    <source>
        <strain evidence="12 13">B12108</strain>
    </source>
</reference>
<feature type="domain" description="tRNA intron endonuclease catalytic" evidence="11">
    <location>
        <begin position="309"/>
        <end position="386"/>
    </location>
</feature>
<dbReference type="VEuPathDB" id="FungiDB:C7M61_002146"/>
<keyword evidence="12" id="KW-0378">Hydrolase</keyword>
<dbReference type="PIRSF" id="PIRSF011789">
    <property type="entry name" value="tRNA_splic_SEN2"/>
    <property type="match status" value="1"/>
</dbReference>
<dbReference type="Pfam" id="PF01974">
    <property type="entry name" value="tRNA_int_endo"/>
    <property type="match status" value="1"/>
</dbReference>
<comment type="subunit">
    <text evidence="6">Heterotetramer composed of SEN2, SEN15, SEN34 and SEN54. Interacts directly with SEN54.</text>
</comment>
<comment type="similarity">
    <text evidence="1 8">Belongs to the tRNA-intron endonuclease family.</text>
</comment>
<keyword evidence="12" id="KW-0255">Endonuclease</keyword>
<keyword evidence="12" id="KW-0540">Nuclease</keyword>
<dbReference type="CDD" id="cd22363">
    <property type="entry name" value="tRNA-intron_lyase_C"/>
    <property type="match status" value="1"/>
</dbReference>
<dbReference type="GO" id="GO:0000379">
    <property type="term" value="P:tRNA-type intron splice site recognition and cleavage"/>
    <property type="evidence" value="ECO:0007669"/>
    <property type="project" value="TreeGrafter"/>
</dbReference>
<keyword evidence="10" id="KW-0175">Coiled coil</keyword>
<comment type="caution">
    <text evidence="12">The sequence shown here is derived from an EMBL/GenBank/DDBJ whole genome shotgun (WGS) entry which is preliminary data.</text>
</comment>
<name>A0A2P7YS87_9ASCO</name>
<dbReference type="GO" id="GO:0003676">
    <property type="term" value="F:nucleic acid binding"/>
    <property type="evidence" value="ECO:0007669"/>
    <property type="project" value="InterPro"/>
</dbReference>
<evidence type="ECO:0000256" key="2">
    <source>
        <dbReference type="ARBA" id="ARBA00012573"/>
    </source>
</evidence>
<evidence type="ECO:0000256" key="4">
    <source>
        <dbReference type="ARBA" id="ARBA00023239"/>
    </source>
</evidence>
<dbReference type="FunFam" id="3.40.1350.10:FF:000011">
    <property type="entry name" value="tRNA-splicing endonuclease subunit Sen2"/>
    <property type="match status" value="1"/>
</dbReference>
<evidence type="ECO:0000256" key="10">
    <source>
        <dbReference type="SAM" id="Coils"/>
    </source>
</evidence>
<organism evidence="12 13">
    <name type="scientific">Candidozyma pseudohaemuli</name>
    <dbReference type="NCBI Taxonomy" id="418784"/>
    <lineage>
        <taxon>Eukaryota</taxon>
        <taxon>Fungi</taxon>
        <taxon>Dikarya</taxon>
        <taxon>Ascomycota</taxon>
        <taxon>Saccharomycotina</taxon>
        <taxon>Pichiomycetes</taxon>
        <taxon>Metschnikowiaceae</taxon>
        <taxon>Candidozyma</taxon>
    </lineage>
</organism>
<feature type="active site" evidence="9">
    <location>
        <position position="347"/>
    </location>
</feature>
<dbReference type="EMBL" id="PYFQ01000004">
    <property type="protein sequence ID" value="PSK38843.1"/>
    <property type="molecule type" value="Genomic_DNA"/>
</dbReference>
<feature type="active site" evidence="9">
    <location>
        <position position="339"/>
    </location>
</feature>
<comment type="function">
    <text evidence="5">Constitutes one of the two catalytic subunit of the tRNA-splicing endonuclease complex, a complex responsible for identification and cleavage of the splice sites in pre-tRNA. It cleaves pre-tRNA at the 5'- and 3'-splice sites to release the intron. The products are an intron and two tRNA half-molecules bearing 2',3'-cyclic phosphate and 5'-OH termini. There are no conserved sequences at the splice sites, but the intron is invariably located at the same site in the gene, placing the splice sites an invariant distance from the constant structural features of the tRNA body. This subunit may anchor the endonuclease complex to the nuclear membrane. Probably carries the active site for 5'-splice site cleavage.</text>
</comment>
<dbReference type="InterPro" id="IPR036167">
    <property type="entry name" value="tRNA_intron_Endo_cat-like_sf"/>
</dbReference>
<evidence type="ECO:0000256" key="1">
    <source>
        <dbReference type="ARBA" id="ARBA00008078"/>
    </source>
</evidence>
<proteinExistence type="inferred from homology"/>
<dbReference type="PANTHER" id="PTHR21227">
    <property type="entry name" value="TRNA-SPLICING ENDONUCLEASE SUBUNIT SEN2"/>
    <property type="match status" value="1"/>
</dbReference>
<feature type="coiled-coil region" evidence="10">
    <location>
        <begin position="181"/>
        <end position="242"/>
    </location>
</feature>
<protein>
    <recommendedName>
        <fullName evidence="7 8">tRNA-splicing endonuclease subunit Sen2</fullName>
        <ecNumber evidence="2 8">4.6.1.16</ecNumber>
    </recommendedName>
</protein>
<dbReference type="InterPro" id="IPR006676">
    <property type="entry name" value="tRNA_splic"/>
</dbReference>
<dbReference type="GeneID" id="36565535"/>
<gene>
    <name evidence="12" type="ORF">C7M61_002146</name>
</gene>
<dbReference type="InterPro" id="IPR006677">
    <property type="entry name" value="tRNA_intron_Endonuc_cat-like"/>
</dbReference>
<dbReference type="RefSeq" id="XP_024714029.1">
    <property type="nucleotide sequence ID" value="XM_024857530.1"/>
</dbReference>
<evidence type="ECO:0000256" key="3">
    <source>
        <dbReference type="ARBA" id="ARBA00022694"/>
    </source>
</evidence>
<dbReference type="GO" id="GO:0000214">
    <property type="term" value="C:tRNA-intron endonuclease complex"/>
    <property type="evidence" value="ECO:0007669"/>
    <property type="project" value="UniProtKB-UniRule"/>
</dbReference>
<dbReference type="Proteomes" id="UP000241107">
    <property type="component" value="Unassembled WGS sequence"/>
</dbReference>
<dbReference type="OrthoDB" id="10249562at2759"/>
<sequence length="431" mass="50287">MSTQILHFIEKNKDQDYVDQLINKSISDSRYVSHDTTSIKINSDTWNLTSLRLENVTTFEGSKKNESYLEQMKRNRKELNQIHRNPLPVELSVDTRGELPLVNVTNGISWLWLWFRIATLYFTSPPRAPKMRISSEDPGLFALRNEGDMRRAWNNGFFGKGTLSRLEPTFGARVLGQLKSSEAVTSERRRKRREFKELRAQFQRLEAEQRKRELSTEELQKMEELKVKMEEVNTEALTFKDNEEAAGSEDLADLEFLQLDPVEAFFLAFALEAGEVLTEKSVFNDIELLQSIADLDHSQALFIHRLLSFLQRYVVYHHYRSLGWCVRSGIKFGCEYLLYKRGPPFHHAEFGILILAADETRLWEDTMAVARVIGGVKKTLIFAYVEMPTLEQVSEVWESKKAPRQKVMDLLQLYKISEMVYRRWSPSRTRE</sequence>
<evidence type="ECO:0000313" key="13">
    <source>
        <dbReference type="Proteomes" id="UP000241107"/>
    </source>
</evidence>
<evidence type="ECO:0000256" key="9">
    <source>
        <dbReference type="PIRSR" id="PIRSR011789-1"/>
    </source>
</evidence>
<dbReference type="GO" id="GO:0000213">
    <property type="term" value="F:tRNA-intron lyase activity"/>
    <property type="evidence" value="ECO:0007669"/>
    <property type="project" value="UniProtKB-UniRule"/>
</dbReference>
<dbReference type="InterPro" id="IPR011856">
    <property type="entry name" value="tRNA_endonuc-like_dom_sf"/>
</dbReference>
<dbReference type="EC" id="4.6.1.16" evidence="2 8"/>
<accession>A0A2P7YS87</accession>
<dbReference type="NCBIfam" id="TIGR00324">
    <property type="entry name" value="endA"/>
    <property type="match status" value="1"/>
</dbReference>
<feature type="active site" evidence="9">
    <location>
        <position position="378"/>
    </location>
</feature>
<dbReference type="InterPro" id="IPR016589">
    <property type="entry name" value="tRNA_splic_SEN2"/>
</dbReference>
<evidence type="ECO:0000256" key="6">
    <source>
        <dbReference type="ARBA" id="ARBA00062061"/>
    </source>
</evidence>
<dbReference type="AlphaFoldDB" id="A0A2P7YS87"/>